<evidence type="ECO:0000313" key="2">
    <source>
        <dbReference type="EMBL" id="GAA3061029.1"/>
    </source>
</evidence>
<sequence length="73" mass="7704">MLVPSIETVIRAIGKSNADDDVTGNPHDNPDRPKQGSADHVRRAAQTGASDKTRQTSRAGRALQTGGVDQRGP</sequence>
<proteinExistence type="predicted"/>
<keyword evidence="3" id="KW-1185">Reference proteome</keyword>
<dbReference type="EMBL" id="BAAAVT010000007">
    <property type="protein sequence ID" value="GAA3061029.1"/>
    <property type="molecule type" value="Genomic_DNA"/>
</dbReference>
<gene>
    <name evidence="2" type="ORF">GCM10010529_13290</name>
</gene>
<accession>A0ABP6LYS9</accession>
<evidence type="ECO:0000256" key="1">
    <source>
        <dbReference type="SAM" id="MobiDB-lite"/>
    </source>
</evidence>
<evidence type="ECO:0000313" key="3">
    <source>
        <dbReference type="Proteomes" id="UP001500236"/>
    </source>
</evidence>
<feature type="region of interest" description="Disordered" evidence="1">
    <location>
        <begin position="13"/>
        <end position="73"/>
    </location>
</feature>
<protein>
    <submittedName>
        <fullName evidence="2">Uncharacterized protein</fullName>
    </submittedName>
</protein>
<comment type="caution">
    <text evidence="2">The sequence shown here is derived from an EMBL/GenBank/DDBJ whole genome shotgun (WGS) entry which is preliminary data.</text>
</comment>
<dbReference type="Proteomes" id="UP001500236">
    <property type="component" value="Unassembled WGS sequence"/>
</dbReference>
<name>A0ABP6LYS9_9MICC</name>
<organism evidence="2 3">
    <name type="scientific">Nesterenkonia aethiopica</name>
    <dbReference type="NCBI Taxonomy" id="269144"/>
    <lineage>
        <taxon>Bacteria</taxon>
        <taxon>Bacillati</taxon>
        <taxon>Actinomycetota</taxon>
        <taxon>Actinomycetes</taxon>
        <taxon>Micrococcales</taxon>
        <taxon>Micrococcaceae</taxon>
        <taxon>Nesterenkonia</taxon>
    </lineage>
</organism>
<reference evidence="3" key="1">
    <citation type="journal article" date="2019" name="Int. J. Syst. Evol. Microbiol.">
        <title>The Global Catalogue of Microorganisms (GCM) 10K type strain sequencing project: providing services to taxonomists for standard genome sequencing and annotation.</title>
        <authorList>
            <consortium name="The Broad Institute Genomics Platform"/>
            <consortium name="The Broad Institute Genome Sequencing Center for Infectious Disease"/>
            <person name="Wu L."/>
            <person name="Ma J."/>
        </authorList>
    </citation>
    <scope>NUCLEOTIDE SEQUENCE [LARGE SCALE GENOMIC DNA]</scope>
    <source>
        <strain evidence="3">JCM 14309</strain>
    </source>
</reference>
<feature type="compositionally biased region" description="Basic and acidic residues" evidence="1">
    <location>
        <begin position="28"/>
        <end position="42"/>
    </location>
</feature>